<dbReference type="AlphaFoldDB" id="A0A067KEE3"/>
<evidence type="ECO:0000256" key="1">
    <source>
        <dbReference type="SAM" id="SignalP"/>
    </source>
</evidence>
<organism evidence="2 3">
    <name type="scientific">Jatropha curcas</name>
    <name type="common">Barbados nut</name>
    <dbReference type="NCBI Taxonomy" id="180498"/>
    <lineage>
        <taxon>Eukaryota</taxon>
        <taxon>Viridiplantae</taxon>
        <taxon>Streptophyta</taxon>
        <taxon>Embryophyta</taxon>
        <taxon>Tracheophyta</taxon>
        <taxon>Spermatophyta</taxon>
        <taxon>Magnoliopsida</taxon>
        <taxon>eudicotyledons</taxon>
        <taxon>Gunneridae</taxon>
        <taxon>Pentapetalae</taxon>
        <taxon>rosids</taxon>
        <taxon>fabids</taxon>
        <taxon>Malpighiales</taxon>
        <taxon>Euphorbiaceae</taxon>
        <taxon>Crotonoideae</taxon>
        <taxon>Jatropheae</taxon>
        <taxon>Jatropha</taxon>
    </lineage>
</organism>
<protein>
    <submittedName>
        <fullName evidence="2">Uncharacterized protein</fullName>
    </submittedName>
</protein>
<dbReference type="PANTHER" id="PTHR33401:SF19">
    <property type="entry name" value="(RAPE) HYPOTHETICAL PROTEIN"/>
    <property type="match status" value="1"/>
</dbReference>
<accession>A0A067KEE3</accession>
<keyword evidence="1" id="KW-0732">Signal</keyword>
<feature type="chain" id="PRO_5001642786" evidence="1">
    <location>
        <begin position="22"/>
        <end position="128"/>
    </location>
</feature>
<dbReference type="EMBL" id="KK914656">
    <property type="protein sequence ID" value="KDP30620.1"/>
    <property type="molecule type" value="Genomic_DNA"/>
</dbReference>
<reference evidence="2 3" key="1">
    <citation type="journal article" date="2014" name="PLoS ONE">
        <title>Global Analysis of Gene Expression Profiles in Physic Nut (Jatropha curcas L.) Seedlings Exposed to Salt Stress.</title>
        <authorList>
            <person name="Zhang L."/>
            <person name="Zhang C."/>
            <person name="Wu P."/>
            <person name="Chen Y."/>
            <person name="Li M."/>
            <person name="Jiang H."/>
            <person name="Wu G."/>
        </authorList>
    </citation>
    <scope>NUCLEOTIDE SEQUENCE [LARGE SCALE GENOMIC DNA]</scope>
    <source>
        <strain evidence="3">cv. GZQX0401</strain>
        <tissue evidence="2">Young leaves</tissue>
    </source>
</reference>
<dbReference type="OrthoDB" id="1921202at2759"/>
<proteinExistence type="predicted"/>
<dbReference type="Proteomes" id="UP000027138">
    <property type="component" value="Unassembled WGS sequence"/>
</dbReference>
<evidence type="ECO:0000313" key="3">
    <source>
        <dbReference type="Proteomes" id="UP000027138"/>
    </source>
</evidence>
<keyword evidence="3" id="KW-1185">Reference proteome</keyword>
<dbReference type="PANTHER" id="PTHR33401">
    <property type="entry name" value="LIGHT-HARVESTING COMPLEX-LIKE PROTEIN OHP2, CHLOROPLASTIC"/>
    <property type="match status" value="1"/>
</dbReference>
<sequence length="128" mass="14269">MLKSRNFPFLLMRVLICKIHCSLICFCQPSTTLYKAGPLKLENSPHVSSSTVISVGTASSYDNVSNDSIGVKEESVNVDGEELQPQNCNKGGLKKSSLGSKEVQKKRVQWMDFLGKELVQIREFESRT</sequence>
<evidence type="ECO:0000313" key="2">
    <source>
        <dbReference type="EMBL" id="KDP30620.1"/>
    </source>
</evidence>
<name>A0A067KEE3_JATCU</name>
<feature type="signal peptide" evidence="1">
    <location>
        <begin position="1"/>
        <end position="21"/>
    </location>
</feature>
<gene>
    <name evidence="2" type="ORF">JCGZ_16185</name>
</gene>